<dbReference type="AlphaFoldDB" id="A0A285X028"/>
<dbReference type="Pfam" id="PF01471">
    <property type="entry name" value="PG_binding_1"/>
    <property type="match status" value="1"/>
</dbReference>
<evidence type="ECO:0000256" key="5">
    <source>
        <dbReference type="ARBA" id="ARBA00022984"/>
    </source>
</evidence>
<feature type="domain" description="L,D-TPase catalytic" evidence="9">
    <location>
        <begin position="309"/>
        <end position="486"/>
    </location>
</feature>
<keyword evidence="4 7" id="KW-0133">Cell shape</keyword>
<dbReference type="InterPro" id="IPR036366">
    <property type="entry name" value="PGBDSf"/>
</dbReference>
<feature type="active site" description="Proton donor/acceptor" evidence="7">
    <location>
        <position position="439"/>
    </location>
</feature>
<feature type="signal peptide" evidence="8">
    <location>
        <begin position="1"/>
        <end position="20"/>
    </location>
</feature>
<dbReference type="CDD" id="cd16913">
    <property type="entry name" value="YkuD_like"/>
    <property type="match status" value="1"/>
</dbReference>
<accession>A0A285X028</accession>
<keyword evidence="5 7" id="KW-0573">Peptidoglycan synthesis</keyword>
<dbReference type="PANTHER" id="PTHR41533:SF2">
    <property type="entry name" value="BLR7131 PROTEIN"/>
    <property type="match status" value="1"/>
</dbReference>
<dbReference type="Pfam" id="PF20142">
    <property type="entry name" value="Scaffold"/>
    <property type="match status" value="1"/>
</dbReference>
<evidence type="ECO:0000313" key="11">
    <source>
        <dbReference type="Proteomes" id="UP000219193"/>
    </source>
</evidence>
<dbReference type="PROSITE" id="PS52029">
    <property type="entry name" value="LD_TPASE"/>
    <property type="match status" value="1"/>
</dbReference>
<gene>
    <name evidence="10" type="ORF">SAMN06296241_0198</name>
</gene>
<keyword evidence="11" id="KW-1185">Reference proteome</keyword>
<dbReference type="GO" id="GO:0009252">
    <property type="term" value="P:peptidoglycan biosynthetic process"/>
    <property type="evidence" value="ECO:0007669"/>
    <property type="project" value="UniProtKB-UniPathway"/>
</dbReference>
<dbReference type="GO" id="GO:0071555">
    <property type="term" value="P:cell wall organization"/>
    <property type="evidence" value="ECO:0007669"/>
    <property type="project" value="UniProtKB-UniRule"/>
</dbReference>
<dbReference type="PROSITE" id="PS51257">
    <property type="entry name" value="PROKAR_LIPOPROTEIN"/>
    <property type="match status" value="1"/>
</dbReference>
<keyword evidence="8" id="KW-0732">Signal</keyword>
<dbReference type="UniPathway" id="UPA00219"/>
<dbReference type="InterPro" id="IPR002477">
    <property type="entry name" value="Peptidoglycan-bd-like"/>
</dbReference>
<feature type="active site" description="Nucleophile" evidence="7">
    <location>
        <position position="458"/>
    </location>
</feature>
<evidence type="ECO:0000256" key="6">
    <source>
        <dbReference type="ARBA" id="ARBA00023316"/>
    </source>
</evidence>
<proteinExistence type="inferred from homology"/>
<dbReference type="EMBL" id="OCMF01000001">
    <property type="protein sequence ID" value="SOC78685.1"/>
    <property type="molecule type" value="Genomic_DNA"/>
</dbReference>
<reference evidence="11" key="1">
    <citation type="submission" date="2017-09" db="EMBL/GenBank/DDBJ databases">
        <authorList>
            <person name="Varghese N."/>
            <person name="Submissions S."/>
        </authorList>
    </citation>
    <scope>NUCLEOTIDE SEQUENCE [LARGE SCALE GENOMIC DNA]</scope>
    <source>
        <strain evidence="11">CGMCC 1.12641</strain>
    </source>
</reference>
<feature type="chain" id="PRO_5012944931" evidence="8">
    <location>
        <begin position="21"/>
        <end position="537"/>
    </location>
</feature>
<dbReference type="Gene3D" id="2.40.440.10">
    <property type="entry name" value="L,D-transpeptidase catalytic domain-like"/>
    <property type="match status" value="1"/>
</dbReference>
<evidence type="ECO:0000256" key="1">
    <source>
        <dbReference type="ARBA" id="ARBA00004752"/>
    </source>
</evidence>
<sequence length="537" mass="60688">MKKNFFYPLLLIFLSLGACKGDSNEPGTQASSDNASENIAEATPDGIKTEISSKNDIFEGGLLEKIYSERNYESLWRNGEHIFSFYNSLAGADLEGLNFEDYHGEEIDRLLSAGDLDEDEAARLDLLLSDAFLTYARHLYYGKLDPRELNEFWGVKKEEKDLASLLKNTIEKGNFEEVLEGLKPNHQVYRDLKTSLAEYEKLKEENGVINKIPEGELINPGDKDGRIPAIAKRLKTLQVEVDTTALDSTYSEVLVEAVKKFQQSKSIQTDGIIGNSTISELNKSPKDRYKQILANLERWRWYPRDLGEHYIMVNIPNFKLAVVKDGDTVRQHNVIAGAKERQTPIFSDTIDHLVINPTWTVPPTIKSQDVLPKMAADPSYLQRNNMALTGPNGEAVNPSSVNWNSEAAKSYTFTQRAGPSNPLGRVKIMYPNKYLIYLHDTPAKSLFSQTDRAESSGCVRVENALDLAAYVVENQSEWTRDKIEKIVGSGETTIVKVDRPIQVHHFYWTAWRAGGETVFTNDVYDLDEKIYSKLVRK</sequence>
<evidence type="ECO:0000256" key="4">
    <source>
        <dbReference type="ARBA" id="ARBA00022960"/>
    </source>
</evidence>
<name>A0A285X028_9FLAO</name>
<dbReference type="OrthoDB" id="9778545at2"/>
<evidence type="ECO:0000259" key="9">
    <source>
        <dbReference type="PROSITE" id="PS52029"/>
    </source>
</evidence>
<dbReference type="SUPFAM" id="SSF141523">
    <property type="entry name" value="L,D-transpeptidase catalytic domain-like"/>
    <property type="match status" value="1"/>
</dbReference>
<dbReference type="InterPro" id="IPR045380">
    <property type="entry name" value="LD_TPept_scaffold_dom"/>
</dbReference>
<evidence type="ECO:0000313" key="10">
    <source>
        <dbReference type="EMBL" id="SOC78685.1"/>
    </source>
</evidence>
<dbReference type="RefSeq" id="WP_097054488.1">
    <property type="nucleotide sequence ID" value="NZ_OCMF01000001.1"/>
</dbReference>
<dbReference type="SUPFAM" id="SSF47090">
    <property type="entry name" value="PGBD-like"/>
    <property type="match status" value="1"/>
</dbReference>
<evidence type="ECO:0000256" key="3">
    <source>
        <dbReference type="ARBA" id="ARBA00022679"/>
    </source>
</evidence>
<protein>
    <submittedName>
        <fullName evidence="10">Murein L,D-transpeptidase YcbB/YkuD</fullName>
    </submittedName>
</protein>
<dbReference type="Proteomes" id="UP000219193">
    <property type="component" value="Unassembled WGS sequence"/>
</dbReference>
<evidence type="ECO:0000256" key="7">
    <source>
        <dbReference type="PROSITE-ProRule" id="PRU01373"/>
    </source>
</evidence>
<keyword evidence="6 7" id="KW-0961">Cell wall biogenesis/degradation</keyword>
<dbReference type="InterPro" id="IPR005490">
    <property type="entry name" value="LD_TPept_cat_dom"/>
</dbReference>
<dbReference type="GO" id="GO:0008360">
    <property type="term" value="P:regulation of cell shape"/>
    <property type="evidence" value="ECO:0007669"/>
    <property type="project" value="UniProtKB-UniRule"/>
</dbReference>
<dbReference type="GO" id="GO:0016740">
    <property type="term" value="F:transferase activity"/>
    <property type="evidence" value="ECO:0007669"/>
    <property type="project" value="UniProtKB-KW"/>
</dbReference>
<comment type="pathway">
    <text evidence="1 7">Cell wall biogenesis; peptidoglycan biosynthesis.</text>
</comment>
<dbReference type="GO" id="GO:0004180">
    <property type="term" value="F:carboxypeptidase activity"/>
    <property type="evidence" value="ECO:0007669"/>
    <property type="project" value="UniProtKB-ARBA"/>
</dbReference>
<dbReference type="InterPro" id="IPR038063">
    <property type="entry name" value="Transpep_catalytic_dom"/>
</dbReference>
<evidence type="ECO:0000256" key="2">
    <source>
        <dbReference type="ARBA" id="ARBA00005992"/>
    </source>
</evidence>
<dbReference type="PANTHER" id="PTHR41533">
    <property type="entry name" value="L,D-TRANSPEPTIDASE HI_1667-RELATED"/>
    <property type="match status" value="1"/>
</dbReference>
<dbReference type="Gene3D" id="1.10.101.10">
    <property type="entry name" value="PGBD-like superfamily/PGBD"/>
    <property type="match status" value="1"/>
</dbReference>
<dbReference type="InterPro" id="IPR036365">
    <property type="entry name" value="PGBD-like_sf"/>
</dbReference>
<evidence type="ECO:0000256" key="8">
    <source>
        <dbReference type="SAM" id="SignalP"/>
    </source>
</evidence>
<comment type="similarity">
    <text evidence="2">Belongs to the YkuD family.</text>
</comment>
<organism evidence="10 11">
    <name type="scientific">Salinimicrobium sediminis</name>
    <dbReference type="NCBI Taxonomy" id="1343891"/>
    <lineage>
        <taxon>Bacteria</taxon>
        <taxon>Pseudomonadati</taxon>
        <taxon>Bacteroidota</taxon>
        <taxon>Flavobacteriia</taxon>
        <taxon>Flavobacteriales</taxon>
        <taxon>Flavobacteriaceae</taxon>
        <taxon>Salinimicrobium</taxon>
    </lineage>
</organism>
<dbReference type="Pfam" id="PF03734">
    <property type="entry name" value="YkuD"/>
    <property type="match status" value="1"/>
</dbReference>
<keyword evidence="3" id="KW-0808">Transferase</keyword>
<dbReference type="InterPro" id="IPR052905">
    <property type="entry name" value="LD-transpeptidase_YkuD-like"/>
</dbReference>